<sequence length="386" mass="44556">MGDITIPIKTYPYTRKYETKNITKFKYIHYGDIHTGKAKKINEPSKLPSITKGNYSTLRNGDVVVADASEDYKGIADAAILLSTGAFSIIAGLHTIAFRPNRKLVFPMFIYYNLQTSRFKHYGYHVGTGLKVFGISSNLFFDYSAFYPSLIEQQEISKLIESLENLLSLQQRKLKQLNLLQRYIKEKTLPSQKELPKLRFLTTPYNTYKFSELFKKSTKKNDGQILQNHVISVASMRWGKLPKSSSEAYMKTYFIFNKGDIAYEGNRSKSYSFGRFVANDLGNGIVSHVFSVFNSKINFNLEFLKNYINSEQVMRDPLRMSTSRTTMMTNLVLKDIAKQTLMIPSKDEQDLLGSLYKITQSMIELNKKQQQELIYLKKYLLQKLFI</sequence>
<dbReference type="RefSeq" id="WP_181462564.1">
    <property type="nucleotide sequence ID" value="NZ_CP059275.1"/>
</dbReference>
<dbReference type="SUPFAM" id="SSF116734">
    <property type="entry name" value="DNA methylase specificity domain"/>
    <property type="match status" value="2"/>
</dbReference>
<evidence type="ECO:0008006" key="5">
    <source>
        <dbReference type="Google" id="ProtNLM"/>
    </source>
</evidence>
<dbReference type="InterPro" id="IPR052021">
    <property type="entry name" value="Type-I_RS_S_subunit"/>
</dbReference>
<dbReference type="Gene3D" id="3.90.220.20">
    <property type="entry name" value="DNA methylase specificity domains"/>
    <property type="match status" value="2"/>
</dbReference>
<dbReference type="REBASE" id="418014">
    <property type="entry name" value="S2.LreKCA3ORF595P"/>
</dbReference>
<proteinExistence type="predicted"/>
<dbReference type="Proteomes" id="UP000510868">
    <property type="component" value="Chromosome"/>
</dbReference>
<dbReference type="InterPro" id="IPR044946">
    <property type="entry name" value="Restrct_endonuc_typeI_TRD_sf"/>
</dbReference>
<protein>
    <recommendedName>
        <fullName evidence="5">Restriction endonuclease subunit S</fullName>
    </recommendedName>
</protein>
<accession>A0A7L6BI93</accession>
<evidence type="ECO:0000313" key="4">
    <source>
        <dbReference type="Proteomes" id="UP000510868"/>
    </source>
</evidence>
<dbReference type="EMBL" id="CP059275">
    <property type="protein sequence ID" value="QLQ61865.1"/>
    <property type="molecule type" value="Genomic_DNA"/>
</dbReference>
<gene>
    <name evidence="3" type="ORF">HHK02_00580</name>
</gene>
<evidence type="ECO:0000256" key="1">
    <source>
        <dbReference type="ARBA" id="ARBA00022747"/>
    </source>
</evidence>
<dbReference type="GO" id="GO:0003677">
    <property type="term" value="F:DNA binding"/>
    <property type="evidence" value="ECO:0007669"/>
    <property type="project" value="UniProtKB-KW"/>
</dbReference>
<name>A0A7L6BI93_LIMRT</name>
<dbReference type="GO" id="GO:0009307">
    <property type="term" value="P:DNA restriction-modification system"/>
    <property type="evidence" value="ECO:0007669"/>
    <property type="project" value="UniProtKB-KW"/>
</dbReference>
<evidence type="ECO:0000313" key="3">
    <source>
        <dbReference type="EMBL" id="QLQ61865.1"/>
    </source>
</evidence>
<keyword evidence="1" id="KW-0680">Restriction system</keyword>
<dbReference type="PANTHER" id="PTHR30408">
    <property type="entry name" value="TYPE-1 RESTRICTION ENZYME ECOKI SPECIFICITY PROTEIN"/>
    <property type="match status" value="1"/>
</dbReference>
<organism evidence="3 4">
    <name type="scientific">Limosilactobacillus reuteri</name>
    <name type="common">Lactobacillus reuteri</name>
    <dbReference type="NCBI Taxonomy" id="1598"/>
    <lineage>
        <taxon>Bacteria</taxon>
        <taxon>Bacillati</taxon>
        <taxon>Bacillota</taxon>
        <taxon>Bacilli</taxon>
        <taxon>Lactobacillales</taxon>
        <taxon>Lactobacillaceae</taxon>
        <taxon>Limosilactobacillus</taxon>
    </lineage>
</organism>
<reference evidence="3 4" key="1">
    <citation type="submission" date="2020-07" db="EMBL/GenBank/DDBJ databases">
        <title>Genome sequence of Lactobacillus reuteri CNEI-KCA3 isolated from the faeces of a reared-broiler chicken, South-East Nigeria, reveals presence of CRISPR arrays.</title>
        <authorList>
            <person name="Anukam K.C."/>
            <person name="Ibezim C.N."/>
            <person name="BeecK W.V."/>
            <person name="Allonsius C."/>
            <person name="Broek M.D."/>
            <person name="Tuyaerts I."/>
            <person name="Attama A."/>
            <person name="Esimone C.O."/>
            <person name="Lebeer S."/>
        </authorList>
    </citation>
    <scope>NUCLEOTIDE SEQUENCE [LARGE SCALE GENOMIC DNA]</scope>
    <source>
        <strain evidence="3 4">CNEI-KCA3</strain>
    </source>
</reference>
<evidence type="ECO:0000256" key="2">
    <source>
        <dbReference type="ARBA" id="ARBA00023125"/>
    </source>
</evidence>
<dbReference type="PANTHER" id="PTHR30408:SF12">
    <property type="entry name" value="TYPE I RESTRICTION ENZYME MJAVIII SPECIFICITY SUBUNIT"/>
    <property type="match status" value="1"/>
</dbReference>
<dbReference type="AlphaFoldDB" id="A0A7L6BI93"/>
<keyword evidence="2" id="KW-0238">DNA-binding</keyword>